<dbReference type="Proteomes" id="UP000770629">
    <property type="component" value="Unassembled WGS sequence"/>
</dbReference>
<gene>
    <name evidence="1" type="ORF">HJB60_04055</name>
</gene>
<proteinExistence type="predicted"/>
<sequence length="95" mass="10471">MSPWIMSGIIGPDLGKLCLQSSRARVCACRGQIPEQVLAQYEGRHPKKNSYFSRDPQIVDAMDADPLIAGESQPAATFAALVRASERLSRELERL</sequence>
<dbReference type="EMBL" id="JABDYF010000001">
    <property type="protein sequence ID" value="MBX5088350.1"/>
    <property type="molecule type" value="Genomic_DNA"/>
</dbReference>
<organism evidence="1 2">
    <name type="scientific">Rhizobium lentis</name>
    <dbReference type="NCBI Taxonomy" id="1138194"/>
    <lineage>
        <taxon>Bacteria</taxon>
        <taxon>Pseudomonadati</taxon>
        <taxon>Pseudomonadota</taxon>
        <taxon>Alphaproteobacteria</taxon>
        <taxon>Hyphomicrobiales</taxon>
        <taxon>Rhizobiaceae</taxon>
        <taxon>Rhizobium/Agrobacterium group</taxon>
        <taxon>Rhizobium</taxon>
    </lineage>
</organism>
<reference evidence="1 2" key="1">
    <citation type="submission" date="2020-04" db="EMBL/GenBank/DDBJ databases">
        <title>Global-level population genomics: horizontal gene transfer, symbiosis and evolution in Rhizobia.</title>
        <authorList>
            <person name="Gai Y."/>
        </authorList>
    </citation>
    <scope>NUCLEOTIDE SEQUENCE [LARGE SCALE GENOMIC DNA]</scope>
    <source>
        <strain evidence="1 2">BLR33</strain>
    </source>
</reference>
<evidence type="ECO:0000313" key="2">
    <source>
        <dbReference type="Proteomes" id="UP000770629"/>
    </source>
</evidence>
<keyword evidence="2" id="KW-1185">Reference proteome</keyword>
<comment type="caution">
    <text evidence="1">The sequence shown here is derived from an EMBL/GenBank/DDBJ whole genome shotgun (WGS) entry which is preliminary data.</text>
</comment>
<name>A0ABS7IEB2_9HYPH</name>
<accession>A0ABS7IEB2</accession>
<evidence type="ECO:0000313" key="1">
    <source>
        <dbReference type="EMBL" id="MBX5088350.1"/>
    </source>
</evidence>
<dbReference type="RefSeq" id="WP_221118512.1">
    <property type="nucleotide sequence ID" value="NZ_JABDYF010000001.1"/>
</dbReference>
<protein>
    <submittedName>
        <fullName evidence="1">Uncharacterized protein</fullName>
    </submittedName>
</protein>